<proteinExistence type="predicted"/>
<evidence type="ECO:0000313" key="2">
    <source>
        <dbReference type="EMBL" id="GFJ95198.1"/>
    </source>
</evidence>
<comment type="caution">
    <text evidence="2">The sequence shown here is derived from an EMBL/GenBank/DDBJ whole genome shotgun (WGS) entry which is preliminary data.</text>
</comment>
<dbReference type="EMBL" id="BLPG01000001">
    <property type="protein sequence ID" value="GFJ95198.1"/>
    <property type="molecule type" value="Genomic_DNA"/>
</dbReference>
<dbReference type="RefSeq" id="WP_173082687.1">
    <property type="nucleotide sequence ID" value="NZ_BLPG01000001.1"/>
</dbReference>
<reference evidence="2 3" key="1">
    <citation type="submission" date="2020-03" db="EMBL/GenBank/DDBJ databases">
        <title>Whole genome shotgun sequence of Phytohabitans rumicis NBRC 108638.</title>
        <authorList>
            <person name="Komaki H."/>
            <person name="Tamura T."/>
        </authorList>
    </citation>
    <scope>NUCLEOTIDE SEQUENCE [LARGE SCALE GENOMIC DNA]</scope>
    <source>
        <strain evidence="2 3">NBRC 108638</strain>
    </source>
</reference>
<evidence type="ECO:0000256" key="1">
    <source>
        <dbReference type="SAM" id="MobiDB-lite"/>
    </source>
</evidence>
<name>A0A6V8LJZ6_9ACTN</name>
<feature type="region of interest" description="Disordered" evidence="1">
    <location>
        <begin position="165"/>
        <end position="184"/>
    </location>
</feature>
<protein>
    <submittedName>
        <fullName evidence="2">Uncharacterized protein</fullName>
    </submittedName>
</protein>
<accession>A0A6V8LJZ6</accession>
<gene>
    <name evidence="2" type="ORF">Prum_088400</name>
</gene>
<dbReference type="Proteomes" id="UP000482960">
    <property type="component" value="Unassembled WGS sequence"/>
</dbReference>
<keyword evidence="3" id="KW-1185">Reference proteome</keyword>
<sequence length="218" mass="22628">MLNHQLTGSRYVRLNDVGTPNPGADRPAATTGFLPLLGGAEGTPLASHFIGDESARTGFFAFDSYDVQLICTERTDSSVANAGLAYCAGRGDAMLVAAVPQNFVAGGQAVAYGQTLQGKNVYGALYGPWIIVPDPIGLGGDPRIAIPPVGHVMGVYARIETTRGSGRRPLATRPTCSACSTSSTGSPTRITPTWWSTAASTASGRCLARASSWTPPAR</sequence>
<feature type="compositionally biased region" description="Low complexity" evidence="1">
    <location>
        <begin position="171"/>
        <end position="184"/>
    </location>
</feature>
<reference evidence="2 3" key="2">
    <citation type="submission" date="2020-03" db="EMBL/GenBank/DDBJ databases">
        <authorList>
            <person name="Ichikawa N."/>
            <person name="Kimura A."/>
            <person name="Kitahashi Y."/>
            <person name="Uohara A."/>
        </authorList>
    </citation>
    <scope>NUCLEOTIDE SEQUENCE [LARGE SCALE GENOMIC DNA]</scope>
    <source>
        <strain evidence="2 3">NBRC 108638</strain>
    </source>
</reference>
<dbReference type="AlphaFoldDB" id="A0A6V8LJZ6"/>
<organism evidence="2 3">
    <name type="scientific">Phytohabitans rumicis</name>
    <dbReference type="NCBI Taxonomy" id="1076125"/>
    <lineage>
        <taxon>Bacteria</taxon>
        <taxon>Bacillati</taxon>
        <taxon>Actinomycetota</taxon>
        <taxon>Actinomycetes</taxon>
        <taxon>Micromonosporales</taxon>
        <taxon>Micromonosporaceae</taxon>
    </lineage>
</organism>
<evidence type="ECO:0000313" key="3">
    <source>
        <dbReference type="Proteomes" id="UP000482960"/>
    </source>
</evidence>
<dbReference type="Gene3D" id="3.40.50.11780">
    <property type="match status" value="1"/>
</dbReference>